<dbReference type="SUPFAM" id="SSF53335">
    <property type="entry name" value="S-adenosyl-L-methionine-dependent methyltransferases"/>
    <property type="match status" value="1"/>
</dbReference>
<dbReference type="CDD" id="cd02440">
    <property type="entry name" value="AdoMet_MTases"/>
    <property type="match status" value="1"/>
</dbReference>
<reference evidence="4" key="1">
    <citation type="submission" date="2020-05" db="EMBL/GenBank/DDBJ databases">
        <authorList>
            <person name="Chiriac C."/>
            <person name="Salcher M."/>
            <person name="Ghai R."/>
            <person name="Kavagutti S V."/>
        </authorList>
    </citation>
    <scope>NUCLEOTIDE SEQUENCE</scope>
</reference>
<evidence type="ECO:0000256" key="1">
    <source>
        <dbReference type="ARBA" id="ARBA00022603"/>
    </source>
</evidence>
<dbReference type="AlphaFoldDB" id="A0A6J7IN46"/>
<evidence type="ECO:0000256" key="3">
    <source>
        <dbReference type="ARBA" id="ARBA00022691"/>
    </source>
</evidence>
<keyword evidence="3" id="KW-0949">S-adenosyl-L-methionine</keyword>
<protein>
    <submittedName>
        <fullName evidence="4">Unannotated protein</fullName>
    </submittedName>
</protein>
<evidence type="ECO:0000256" key="2">
    <source>
        <dbReference type="ARBA" id="ARBA00022679"/>
    </source>
</evidence>
<dbReference type="GO" id="GO:0032259">
    <property type="term" value="P:methylation"/>
    <property type="evidence" value="ECO:0007669"/>
    <property type="project" value="UniProtKB-KW"/>
</dbReference>
<gene>
    <name evidence="4" type="ORF">UFOPK3610_02016</name>
</gene>
<dbReference type="Pfam" id="PF13578">
    <property type="entry name" value="Methyltransf_24"/>
    <property type="match status" value="1"/>
</dbReference>
<evidence type="ECO:0000313" key="4">
    <source>
        <dbReference type="EMBL" id="CAB4932683.1"/>
    </source>
</evidence>
<dbReference type="EMBL" id="CAFBMR010000157">
    <property type="protein sequence ID" value="CAB4932683.1"/>
    <property type="molecule type" value="Genomic_DNA"/>
</dbReference>
<proteinExistence type="predicted"/>
<dbReference type="PANTHER" id="PTHR43167">
    <property type="entry name" value="PUTATIVE (AFU_ORTHOLOGUE AFUA_6G01830)-RELATED"/>
    <property type="match status" value="1"/>
</dbReference>
<dbReference type="GO" id="GO:0008171">
    <property type="term" value="F:O-methyltransferase activity"/>
    <property type="evidence" value="ECO:0007669"/>
    <property type="project" value="InterPro"/>
</dbReference>
<accession>A0A6J7IN46</accession>
<keyword evidence="2" id="KW-0808">Transferase</keyword>
<organism evidence="4">
    <name type="scientific">freshwater metagenome</name>
    <dbReference type="NCBI Taxonomy" id="449393"/>
    <lineage>
        <taxon>unclassified sequences</taxon>
        <taxon>metagenomes</taxon>
        <taxon>ecological metagenomes</taxon>
    </lineage>
</organism>
<dbReference type="Gene3D" id="3.40.50.150">
    <property type="entry name" value="Vaccinia Virus protein VP39"/>
    <property type="match status" value="1"/>
</dbReference>
<keyword evidence="1" id="KW-0489">Methyltransferase</keyword>
<dbReference type="InterPro" id="IPR029063">
    <property type="entry name" value="SAM-dependent_MTases_sf"/>
</dbReference>
<name>A0A6J7IN46_9ZZZZ</name>
<sequence length="180" mass="18485">MSAARARGVALGAPPISRGTAGLLRVLAATKSASAAVEIGTGSGVTGAAIVAGMDASGILTSIDMEAGYQAIARDMFAELGVSHTRVRLIAGRAEDVLPRLSDDAYDFVHIATGYASPEMIGEARRLLTDGGVLVVAGALESNRNIADAIREDEDFLPTMIPVGDGVLVAVRKREPQQGA</sequence>
<dbReference type="PROSITE" id="PS51682">
    <property type="entry name" value="SAM_OMT_I"/>
    <property type="match status" value="1"/>
</dbReference>
<dbReference type="PANTHER" id="PTHR43167:SF1">
    <property type="entry name" value="PUTATIVE (AFU_ORTHOLOGUE AFUA_6G01830)-RELATED"/>
    <property type="match status" value="1"/>
</dbReference>
<dbReference type="InterPro" id="IPR002935">
    <property type="entry name" value="SAM_O-MeTrfase"/>
</dbReference>